<evidence type="ECO:0000313" key="3">
    <source>
        <dbReference type="Proteomes" id="UP000799437"/>
    </source>
</evidence>
<feature type="compositionally biased region" description="Low complexity" evidence="1">
    <location>
        <begin position="15"/>
        <end position="29"/>
    </location>
</feature>
<evidence type="ECO:0000256" key="1">
    <source>
        <dbReference type="SAM" id="MobiDB-lite"/>
    </source>
</evidence>
<dbReference type="RefSeq" id="XP_033598782.1">
    <property type="nucleotide sequence ID" value="XM_033747164.1"/>
</dbReference>
<dbReference type="AlphaFoldDB" id="A0A6A6W5K0"/>
<feature type="region of interest" description="Disordered" evidence="1">
    <location>
        <begin position="102"/>
        <end position="124"/>
    </location>
</feature>
<dbReference type="EMBL" id="ML996575">
    <property type="protein sequence ID" value="KAF2756331.1"/>
    <property type="molecule type" value="Genomic_DNA"/>
</dbReference>
<proteinExistence type="predicted"/>
<name>A0A6A6W5K0_9PEZI</name>
<dbReference type="GeneID" id="54488218"/>
<accession>A0A6A6W5K0</accession>
<feature type="compositionally biased region" description="Low complexity" evidence="1">
    <location>
        <begin position="106"/>
        <end position="121"/>
    </location>
</feature>
<reference evidence="2" key="1">
    <citation type="journal article" date="2020" name="Stud. Mycol.">
        <title>101 Dothideomycetes genomes: a test case for predicting lifestyles and emergence of pathogens.</title>
        <authorList>
            <person name="Haridas S."/>
            <person name="Albert R."/>
            <person name="Binder M."/>
            <person name="Bloem J."/>
            <person name="Labutti K."/>
            <person name="Salamov A."/>
            <person name="Andreopoulos B."/>
            <person name="Baker S."/>
            <person name="Barry K."/>
            <person name="Bills G."/>
            <person name="Bluhm B."/>
            <person name="Cannon C."/>
            <person name="Castanera R."/>
            <person name="Culley D."/>
            <person name="Daum C."/>
            <person name="Ezra D."/>
            <person name="Gonzalez J."/>
            <person name="Henrissat B."/>
            <person name="Kuo A."/>
            <person name="Liang C."/>
            <person name="Lipzen A."/>
            <person name="Lutzoni F."/>
            <person name="Magnuson J."/>
            <person name="Mondo S."/>
            <person name="Nolan M."/>
            <person name="Ohm R."/>
            <person name="Pangilinan J."/>
            <person name="Park H.-J."/>
            <person name="Ramirez L."/>
            <person name="Alfaro M."/>
            <person name="Sun H."/>
            <person name="Tritt A."/>
            <person name="Yoshinaga Y."/>
            <person name="Zwiers L.-H."/>
            <person name="Turgeon B."/>
            <person name="Goodwin S."/>
            <person name="Spatafora J."/>
            <person name="Crous P."/>
            <person name="Grigoriev I."/>
        </authorList>
    </citation>
    <scope>NUCLEOTIDE SEQUENCE</scope>
    <source>
        <strain evidence="2">CBS 121739</strain>
    </source>
</reference>
<organism evidence="2 3">
    <name type="scientific">Pseudovirgaria hyperparasitica</name>
    <dbReference type="NCBI Taxonomy" id="470096"/>
    <lineage>
        <taxon>Eukaryota</taxon>
        <taxon>Fungi</taxon>
        <taxon>Dikarya</taxon>
        <taxon>Ascomycota</taxon>
        <taxon>Pezizomycotina</taxon>
        <taxon>Dothideomycetes</taxon>
        <taxon>Dothideomycetes incertae sedis</taxon>
        <taxon>Acrospermales</taxon>
        <taxon>Acrospermaceae</taxon>
        <taxon>Pseudovirgaria</taxon>
    </lineage>
</organism>
<sequence>MSLLQLDTASATTATCSPISSPLTPSTSSDNITPRSYFHTHRRSASYFYGLEPPIPADTPVDFQIKHSSPFPHTPVTTSRPFLRKDHSMDVSKVLQLQTAAAYQPNTSNSGASTSSKTSLNPVHTQPTIPIRCSRCHQQSIFSSTRGMINYGSNLYYCIRCADIVGYGG</sequence>
<protein>
    <submittedName>
        <fullName evidence="2">Uncharacterized protein</fullName>
    </submittedName>
</protein>
<keyword evidence="3" id="KW-1185">Reference proteome</keyword>
<evidence type="ECO:0000313" key="2">
    <source>
        <dbReference type="EMBL" id="KAF2756331.1"/>
    </source>
</evidence>
<feature type="region of interest" description="Disordered" evidence="1">
    <location>
        <begin position="14"/>
        <end position="35"/>
    </location>
</feature>
<gene>
    <name evidence="2" type="ORF">EJ05DRAFT_501830</name>
</gene>
<dbReference type="OrthoDB" id="3920481at2759"/>
<dbReference type="Proteomes" id="UP000799437">
    <property type="component" value="Unassembled WGS sequence"/>
</dbReference>